<evidence type="ECO:0008006" key="2">
    <source>
        <dbReference type="Google" id="ProtNLM"/>
    </source>
</evidence>
<dbReference type="PANTHER" id="PTHR33827:SF3">
    <property type="entry name" value="OS09G0346900 PROTEIN"/>
    <property type="match status" value="1"/>
</dbReference>
<dbReference type="InterPro" id="IPR039276">
    <property type="entry name" value="SHH1/2"/>
</dbReference>
<evidence type="ECO:0000313" key="1">
    <source>
        <dbReference type="EMBL" id="JAD89865.1"/>
    </source>
</evidence>
<protein>
    <recommendedName>
        <fullName evidence="2">SAWADEE domain-containing protein</fullName>
    </recommendedName>
</protein>
<sequence>MGLIACAMHHCVLGGFWIAKMEKLAADRKERVLDGNFCQKLAGEFNRSAVRAGCRALQDTQVQEWFLNKFPASTTKSTCLPTASQEKVLASEANVSVSEEKAATSEEKLLALETSISNNVDEVSPDFPIEIRDKVPELEELEFEAKSAKDSAWYDIAIFLAHRRNKSGEVVRTTDLLSYMQIYLFSTWYF</sequence>
<dbReference type="Gene3D" id="2.40.50.40">
    <property type="match status" value="1"/>
</dbReference>
<proteinExistence type="predicted"/>
<reference evidence="1" key="2">
    <citation type="journal article" date="2015" name="Data Brief">
        <title>Shoot transcriptome of the giant reed, Arundo donax.</title>
        <authorList>
            <person name="Barrero R.A."/>
            <person name="Guerrero F.D."/>
            <person name="Moolhuijzen P."/>
            <person name="Goolsby J.A."/>
            <person name="Tidwell J."/>
            <person name="Bellgard S.E."/>
            <person name="Bellgard M.I."/>
        </authorList>
    </citation>
    <scope>NUCLEOTIDE SEQUENCE</scope>
    <source>
        <tissue evidence="1">Shoot tissue taken approximately 20 cm above the soil surface</tissue>
    </source>
</reference>
<organism evidence="1">
    <name type="scientific">Arundo donax</name>
    <name type="common">Giant reed</name>
    <name type="synonym">Donax arundinaceus</name>
    <dbReference type="NCBI Taxonomy" id="35708"/>
    <lineage>
        <taxon>Eukaryota</taxon>
        <taxon>Viridiplantae</taxon>
        <taxon>Streptophyta</taxon>
        <taxon>Embryophyta</taxon>
        <taxon>Tracheophyta</taxon>
        <taxon>Spermatophyta</taxon>
        <taxon>Magnoliopsida</taxon>
        <taxon>Liliopsida</taxon>
        <taxon>Poales</taxon>
        <taxon>Poaceae</taxon>
        <taxon>PACMAD clade</taxon>
        <taxon>Arundinoideae</taxon>
        <taxon>Arundineae</taxon>
        <taxon>Arundo</taxon>
    </lineage>
</organism>
<reference evidence="1" key="1">
    <citation type="submission" date="2014-09" db="EMBL/GenBank/DDBJ databases">
        <authorList>
            <person name="Magalhaes I.L.F."/>
            <person name="Oliveira U."/>
            <person name="Santos F.R."/>
            <person name="Vidigal T.H.D.A."/>
            <person name="Brescovit A.D."/>
            <person name="Santos A.J."/>
        </authorList>
    </citation>
    <scope>NUCLEOTIDE SEQUENCE</scope>
    <source>
        <tissue evidence="1">Shoot tissue taken approximately 20 cm above the soil surface</tissue>
    </source>
</reference>
<dbReference type="AlphaFoldDB" id="A0A0A9DW25"/>
<accession>A0A0A9DW25</accession>
<dbReference type="PANTHER" id="PTHR33827">
    <property type="entry name" value="PROTEIN SAWADEE HOMEODOMAIN HOMOLOG 2"/>
    <property type="match status" value="1"/>
</dbReference>
<name>A0A0A9DW25_ARUDO</name>
<dbReference type="EMBL" id="GBRH01208030">
    <property type="protein sequence ID" value="JAD89865.1"/>
    <property type="molecule type" value="Transcribed_RNA"/>
</dbReference>